<evidence type="ECO:0000313" key="1">
    <source>
        <dbReference type="EMBL" id="KAL2531599.1"/>
    </source>
</evidence>
<protein>
    <submittedName>
        <fullName evidence="1">Uncharacterized protein</fullName>
    </submittedName>
</protein>
<name>A0ABD1V2Q2_9LAMI</name>
<accession>A0ABD1V2Q2</accession>
<keyword evidence="2" id="KW-1185">Reference proteome</keyword>
<evidence type="ECO:0000313" key="2">
    <source>
        <dbReference type="Proteomes" id="UP001604336"/>
    </source>
</evidence>
<sequence length="114" mass="13010">MPTVASLSATPPKFCVYTGLEYITLRSARTNELEWMLVDDGSTVNILFDYAFDQMDVDHELMAISEPLLDFTGDSLILRERITLAVDFRESPCHLKKFMEFLLVDTRSAYHGVL</sequence>
<comment type="caution">
    <text evidence="1">The sequence shown here is derived from an EMBL/GenBank/DDBJ whole genome shotgun (WGS) entry which is preliminary data.</text>
</comment>
<dbReference type="AlphaFoldDB" id="A0ABD1V2Q2"/>
<dbReference type="EMBL" id="JBFOLK010000002">
    <property type="protein sequence ID" value="KAL2531599.1"/>
    <property type="molecule type" value="Genomic_DNA"/>
</dbReference>
<proteinExistence type="predicted"/>
<reference evidence="2" key="1">
    <citation type="submission" date="2024-07" db="EMBL/GenBank/DDBJ databases">
        <title>Two chromosome-level genome assemblies of Korean endemic species Abeliophyllum distichum and Forsythia ovata (Oleaceae).</title>
        <authorList>
            <person name="Jang H."/>
        </authorList>
    </citation>
    <scope>NUCLEOTIDE SEQUENCE [LARGE SCALE GENOMIC DNA]</scope>
</reference>
<organism evidence="1 2">
    <name type="scientific">Abeliophyllum distichum</name>
    <dbReference type="NCBI Taxonomy" id="126358"/>
    <lineage>
        <taxon>Eukaryota</taxon>
        <taxon>Viridiplantae</taxon>
        <taxon>Streptophyta</taxon>
        <taxon>Embryophyta</taxon>
        <taxon>Tracheophyta</taxon>
        <taxon>Spermatophyta</taxon>
        <taxon>Magnoliopsida</taxon>
        <taxon>eudicotyledons</taxon>
        <taxon>Gunneridae</taxon>
        <taxon>Pentapetalae</taxon>
        <taxon>asterids</taxon>
        <taxon>lamiids</taxon>
        <taxon>Lamiales</taxon>
        <taxon>Oleaceae</taxon>
        <taxon>Forsythieae</taxon>
        <taxon>Abeliophyllum</taxon>
    </lineage>
</organism>
<dbReference type="Proteomes" id="UP001604336">
    <property type="component" value="Unassembled WGS sequence"/>
</dbReference>
<gene>
    <name evidence="1" type="ORF">Adt_04950</name>
</gene>